<dbReference type="AlphaFoldDB" id="A0AAP0IG06"/>
<reference evidence="1 2" key="1">
    <citation type="submission" date="2024-01" db="EMBL/GenBank/DDBJ databases">
        <title>Genome assemblies of Stephania.</title>
        <authorList>
            <person name="Yang L."/>
        </authorList>
    </citation>
    <scope>NUCLEOTIDE SEQUENCE [LARGE SCALE GENOMIC DNA]</scope>
    <source>
        <strain evidence="1">YNDBR</strain>
        <tissue evidence="1">Leaf</tissue>
    </source>
</reference>
<sequence>MEPKLQWVEGSRSIYREHLNGYDSRRQITTTYRALRKFILDYQSNFWKEVRCIMGIGNRLRTRKSKNLEELLKPKSMVSSFCTSRIDFPNEEKIFRLWSWETSGPFSVKSTFYNMCSSSGIPIGQENQRI</sequence>
<accession>A0AAP0IG06</accession>
<gene>
    <name evidence="1" type="ORF">Syun_021439</name>
</gene>
<evidence type="ECO:0000313" key="1">
    <source>
        <dbReference type="EMBL" id="KAK9114642.1"/>
    </source>
</evidence>
<protein>
    <submittedName>
        <fullName evidence="1">Uncharacterized protein</fullName>
    </submittedName>
</protein>
<proteinExistence type="predicted"/>
<evidence type="ECO:0000313" key="2">
    <source>
        <dbReference type="Proteomes" id="UP001420932"/>
    </source>
</evidence>
<dbReference type="EMBL" id="JBBNAF010000009">
    <property type="protein sequence ID" value="KAK9114642.1"/>
    <property type="molecule type" value="Genomic_DNA"/>
</dbReference>
<dbReference type="Proteomes" id="UP001420932">
    <property type="component" value="Unassembled WGS sequence"/>
</dbReference>
<organism evidence="1 2">
    <name type="scientific">Stephania yunnanensis</name>
    <dbReference type="NCBI Taxonomy" id="152371"/>
    <lineage>
        <taxon>Eukaryota</taxon>
        <taxon>Viridiplantae</taxon>
        <taxon>Streptophyta</taxon>
        <taxon>Embryophyta</taxon>
        <taxon>Tracheophyta</taxon>
        <taxon>Spermatophyta</taxon>
        <taxon>Magnoliopsida</taxon>
        <taxon>Ranunculales</taxon>
        <taxon>Menispermaceae</taxon>
        <taxon>Menispermoideae</taxon>
        <taxon>Cissampelideae</taxon>
        <taxon>Stephania</taxon>
    </lineage>
</organism>
<name>A0AAP0IG06_9MAGN</name>
<comment type="caution">
    <text evidence="1">The sequence shown here is derived from an EMBL/GenBank/DDBJ whole genome shotgun (WGS) entry which is preliminary data.</text>
</comment>
<keyword evidence="2" id="KW-1185">Reference proteome</keyword>